<feature type="coiled-coil region" evidence="5">
    <location>
        <begin position="180"/>
        <end position="207"/>
    </location>
</feature>
<dbReference type="Gene3D" id="3.40.50.1980">
    <property type="entry name" value="Nitrogenase molybdenum iron protein domain"/>
    <property type="match status" value="2"/>
</dbReference>
<evidence type="ECO:0000313" key="8">
    <source>
        <dbReference type="EMBL" id="ANE48888.1"/>
    </source>
</evidence>
<keyword evidence="3" id="KW-0813">Transport</keyword>
<evidence type="ECO:0000256" key="5">
    <source>
        <dbReference type="SAM" id="Coils"/>
    </source>
</evidence>
<keyword evidence="4" id="KW-0732">Signal</keyword>
<feature type="region of interest" description="Disordered" evidence="6">
    <location>
        <begin position="21"/>
        <end position="42"/>
    </location>
</feature>
<evidence type="ECO:0000313" key="9">
    <source>
        <dbReference type="Proteomes" id="UP000076927"/>
    </source>
</evidence>
<comment type="subcellular location">
    <subcellularLocation>
        <location evidence="1">Cell envelope</location>
    </subcellularLocation>
</comment>
<dbReference type="GO" id="GO:0030288">
    <property type="term" value="C:outer membrane-bounded periplasmic space"/>
    <property type="evidence" value="ECO:0007669"/>
    <property type="project" value="TreeGrafter"/>
</dbReference>
<evidence type="ECO:0000256" key="6">
    <source>
        <dbReference type="SAM" id="MobiDB-lite"/>
    </source>
</evidence>
<organism evidence="8 9">
    <name type="scientific">Paenibacillus swuensis</name>
    <dbReference type="NCBI Taxonomy" id="1178515"/>
    <lineage>
        <taxon>Bacteria</taxon>
        <taxon>Bacillati</taxon>
        <taxon>Bacillota</taxon>
        <taxon>Bacilli</taxon>
        <taxon>Bacillales</taxon>
        <taxon>Paenibacillaceae</taxon>
        <taxon>Paenibacillus</taxon>
    </lineage>
</organism>
<dbReference type="InterPro" id="IPR002491">
    <property type="entry name" value="ABC_transptr_periplasmic_BD"/>
</dbReference>
<dbReference type="STRING" id="1178515.SY83_12500"/>
<dbReference type="SUPFAM" id="SSF53807">
    <property type="entry name" value="Helical backbone' metal receptor"/>
    <property type="match status" value="1"/>
</dbReference>
<feature type="domain" description="Fe/B12 periplasmic-binding" evidence="7">
    <location>
        <begin position="64"/>
        <end position="334"/>
    </location>
</feature>
<dbReference type="KEGG" id="pswu:SY83_12500"/>
<comment type="similarity">
    <text evidence="2">Belongs to the bacterial solute-binding protein 8 family.</text>
</comment>
<name>A0A172TPC1_9BACL</name>
<dbReference type="Proteomes" id="UP000076927">
    <property type="component" value="Chromosome"/>
</dbReference>
<dbReference type="PANTHER" id="PTHR30532">
    <property type="entry name" value="IRON III DICITRATE-BINDING PERIPLASMIC PROTEIN"/>
    <property type="match status" value="1"/>
</dbReference>
<dbReference type="AlphaFoldDB" id="A0A172TPC1"/>
<dbReference type="PROSITE" id="PS50983">
    <property type="entry name" value="FE_B12_PBP"/>
    <property type="match status" value="1"/>
</dbReference>
<dbReference type="Pfam" id="PF01497">
    <property type="entry name" value="Peripla_BP_2"/>
    <property type="match status" value="1"/>
</dbReference>
<dbReference type="PRINTS" id="PR01715">
    <property type="entry name" value="FERRIBNDNGPP"/>
</dbReference>
<evidence type="ECO:0000256" key="4">
    <source>
        <dbReference type="ARBA" id="ARBA00022729"/>
    </source>
</evidence>
<dbReference type="EMBL" id="CP011388">
    <property type="protein sequence ID" value="ANE48888.1"/>
    <property type="molecule type" value="Genomic_DNA"/>
</dbReference>
<dbReference type="InterPro" id="IPR051313">
    <property type="entry name" value="Bact_iron-sidero_bind"/>
</dbReference>
<feature type="compositionally biased region" description="Low complexity" evidence="6">
    <location>
        <begin position="21"/>
        <end position="34"/>
    </location>
</feature>
<dbReference type="GO" id="GO:1901678">
    <property type="term" value="P:iron coordination entity transport"/>
    <property type="evidence" value="ECO:0007669"/>
    <property type="project" value="UniProtKB-ARBA"/>
</dbReference>
<evidence type="ECO:0000256" key="2">
    <source>
        <dbReference type="ARBA" id="ARBA00008814"/>
    </source>
</evidence>
<proteinExistence type="inferred from homology"/>
<evidence type="ECO:0000256" key="1">
    <source>
        <dbReference type="ARBA" id="ARBA00004196"/>
    </source>
</evidence>
<dbReference type="OrthoDB" id="9793175at2"/>
<dbReference type="CDD" id="cd01146">
    <property type="entry name" value="FhuD"/>
    <property type="match status" value="1"/>
</dbReference>
<reference evidence="8 9" key="1">
    <citation type="submission" date="2015-01" db="EMBL/GenBank/DDBJ databases">
        <title>Paenibacillus swuensis/DY6/whole genome sequencing.</title>
        <authorList>
            <person name="Kim M.K."/>
            <person name="Srinivasan S."/>
            <person name="Lee J.-J."/>
        </authorList>
    </citation>
    <scope>NUCLEOTIDE SEQUENCE [LARGE SCALE GENOMIC DNA]</scope>
    <source>
        <strain evidence="8 9">DY6</strain>
    </source>
</reference>
<evidence type="ECO:0000256" key="3">
    <source>
        <dbReference type="ARBA" id="ARBA00022448"/>
    </source>
</evidence>
<keyword evidence="9" id="KW-1185">Reference proteome</keyword>
<accession>A0A172TPC1</accession>
<protein>
    <recommendedName>
        <fullName evidence="7">Fe/B12 periplasmic-binding domain-containing protein</fullName>
    </recommendedName>
</protein>
<gene>
    <name evidence="8" type="ORF">SY83_12500</name>
</gene>
<keyword evidence="5" id="KW-0175">Coiled coil</keyword>
<sequence>MVMLSVMLGLTACGGNTANTANTSGTTNESNAGNANTGNAQVSEEVKRIKHPLGTTEIKGIPQRIVVLEWSYVEDLLALGVKPVGVADIENYKVWVNVKSGELAEATDVGTRQEPNLETIMSLKPDLIITDDFRVAQSYDKLSEIAPTLVFAPYSEEAAKDQYADMENAFRTLADIVGKTAEAEQVLDDVQKTYDEAKTKLEAAGKAGQEIVLSQAWSNQNAAAMRLFTDNSYAVKIMEKIGLKNGWKSDKLESYGFSDATVESLTKVKQANFLYVVQDDDNVFETKLKDNAVWKGLDFVKENRAYALGGDTWLFGGPLTAQLLAERAVNLLTK</sequence>
<evidence type="ECO:0000259" key="7">
    <source>
        <dbReference type="PROSITE" id="PS50983"/>
    </source>
</evidence>
<dbReference type="PATRIC" id="fig|1178515.4.peg.2501"/>
<dbReference type="PANTHER" id="PTHR30532:SF29">
    <property type="entry name" value="FE(3+) DICITRATE-BINDING PERIPLASMIC PROTEIN"/>
    <property type="match status" value="1"/>
</dbReference>